<dbReference type="AlphaFoldDB" id="A0A6A3N0Q8"/>
<evidence type="ECO:0000313" key="2">
    <source>
        <dbReference type="EMBL" id="KAE9034596.1"/>
    </source>
</evidence>
<accession>A0A6A3N0Q8</accession>
<evidence type="ECO:0000313" key="1">
    <source>
        <dbReference type="EMBL" id="KAE9030818.1"/>
    </source>
</evidence>
<dbReference type="Proteomes" id="UP000429607">
    <property type="component" value="Unassembled WGS sequence"/>
</dbReference>
<dbReference type="OrthoDB" id="10269468at2759"/>
<evidence type="ECO:0000313" key="3">
    <source>
        <dbReference type="EMBL" id="KAE9341364.1"/>
    </source>
</evidence>
<dbReference type="EMBL" id="QXFU01000533">
    <property type="protein sequence ID" value="KAE9030818.1"/>
    <property type="molecule type" value="Genomic_DNA"/>
</dbReference>
<dbReference type="EMBL" id="QXFV01000543">
    <property type="protein sequence ID" value="KAE9034596.1"/>
    <property type="molecule type" value="Genomic_DNA"/>
</dbReference>
<evidence type="ECO:0000313" key="6">
    <source>
        <dbReference type="Proteomes" id="UP000435112"/>
    </source>
</evidence>
<dbReference type="EMBL" id="QXFT01000535">
    <property type="protein sequence ID" value="KAE9341364.1"/>
    <property type="molecule type" value="Genomic_DNA"/>
</dbReference>
<comment type="caution">
    <text evidence="2">The sequence shown here is derived from an EMBL/GenBank/DDBJ whole genome shotgun (WGS) entry which is preliminary data.</text>
</comment>
<protein>
    <submittedName>
        <fullName evidence="2">Uncharacterized protein</fullName>
    </submittedName>
</protein>
<keyword evidence="5" id="KW-1185">Reference proteome</keyword>
<reference evidence="4 6" key="1">
    <citation type="submission" date="2018-09" db="EMBL/GenBank/DDBJ databases">
        <title>Genomic investigation of the strawberry pathogen Phytophthora fragariae indicates pathogenicity is determined by transcriptional variation in three key races.</title>
        <authorList>
            <person name="Adams T.M."/>
            <person name="Armitage A.D."/>
            <person name="Sobczyk M.K."/>
            <person name="Bates H.J."/>
            <person name="Dunwell J.M."/>
            <person name="Nellist C.F."/>
            <person name="Harrison R.J."/>
        </authorList>
    </citation>
    <scope>NUCLEOTIDE SEQUENCE [LARGE SCALE GENOMIC DNA]</scope>
    <source>
        <strain evidence="2 4">SCRP249</strain>
        <strain evidence="1 6">SCRP324</strain>
        <strain evidence="3 5">SCRP333</strain>
    </source>
</reference>
<proteinExistence type="predicted"/>
<organism evidence="2 4">
    <name type="scientific">Phytophthora rubi</name>
    <dbReference type="NCBI Taxonomy" id="129364"/>
    <lineage>
        <taxon>Eukaryota</taxon>
        <taxon>Sar</taxon>
        <taxon>Stramenopiles</taxon>
        <taxon>Oomycota</taxon>
        <taxon>Peronosporomycetes</taxon>
        <taxon>Peronosporales</taxon>
        <taxon>Peronosporaceae</taxon>
        <taxon>Phytophthora</taxon>
    </lineage>
</organism>
<gene>
    <name evidence="2" type="ORF">PR001_g9671</name>
    <name evidence="1" type="ORF">PR002_g9797</name>
    <name evidence="3" type="ORF">PR003_g10032</name>
</gene>
<evidence type="ECO:0000313" key="4">
    <source>
        <dbReference type="Proteomes" id="UP000429607"/>
    </source>
</evidence>
<evidence type="ECO:0000313" key="5">
    <source>
        <dbReference type="Proteomes" id="UP000434957"/>
    </source>
</evidence>
<sequence>MAWSTDLVCAAAALLHAIDRRLRHRQPSPSVSKRSNCVCTVHTHAVYMYHGIQTQVTLPVWRRGPLARTKVQNAKMHCRIPWC</sequence>
<dbReference type="Proteomes" id="UP000435112">
    <property type="component" value="Unassembled WGS sequence"/>
</dbReference>
<dbReference type="Proteomes" id="UP000434957">
    <property type="component" value="Unassembled WGS sequence"/>
</dbReference>
<name>A0A6A3N0Q8_9STRA</name>